<dbReference type="EMBL" id="KV460275">
    <property type="protein sequence ID" value="OBT92040.2"/>
    <property type="molecule type" value="Genomic_DNA"/>
</dbReference>
<accession>A0A1B8G877</accession>
<organism evidence="2 3">
    <name type="scientific">Pseudogymnoascus verrucosus</name>
    <dbReference type="NCBI Taxonomy" id="342668"/>
    <lineage>
        <taxon>Eukaryota</taxon>
        <taxon>Fungi</taxon>
        <taxon>Dikarya</taxon>
        <taxon>Ascomycota</taxon>
        <taxon>Pezizomycotina</taxon>
        <taxon>Leotiomycetes</taxon>
        <taxon>Thelebolales</taxon>
        <taxon>Thelebolaceae</taxon>
        <taxon>Pseudogymnoascus</taxon>
    </lineage>
</organism>
<dbReference type="AlphaFoldDB" id="A0A1B8G877"/>
<proteinExistence type="predicted"/>
<name>A0A1B8G877_9PEZI</name>
<keyword evidence="3" id="KW-1185">Reference proteome</keyword>
<dbReference type="GeneID" id="28843676"/>
<dbReference type="SMART" id="SM00829">
    <property type="entry name" value="PKS_ER"/>
    <property type="match status" value="1"/>
</dbReference>
<dbReference type="InterPro" id="IPR020843">
    <property type="entry name" value="ER"/>
</dbReference>
<dbReference type="InterPro" id="IPR011032">
    <property type="entry name" value="GroES-like_sf"/>
</dbReference>
<dbReference type="PANTHER" id="PTHR44013">
    <property type="entry name" value="ZINC-TYPE ALCOHOL DEHYDROGENASE-LIKE PROTEIN C16A3.02C"/>
    <property type="match status" value="1"/>
</dbReference>
<dbReference type="STRING" id="342668.A0A1B8G877"/>
<dbReference type="GO" id="GO:0016491">
    <property type="term" value="F:oxidoreductase activity"/>
    <property type="evidence" value="ECO:0007669"/>
    <property type="project" value="InterPro"/>
</dbReference>
<dbReference type="Gene3D" id="3.40.50.720">
    <property type="entry name" value="NAD(P)-binding Rossmann-like Domain"/>
    <property type="match status" value="1"/>
</dbReference>
<dbReference type="SUPFAM" id="SSF50129">
    <property type="entry name" value="GroES-like"/>
    <property type="match status" value="1"/>
</dbReference>
<protein>
    <recommendedName>
        <fullName evidence="1">Enoyl reductase (ER) domain-containing protein</fullName>
    </recommendedName>
</protein>
<reference evidence="2 3" key="1">
    <citation type="submission" date="2016-03" db="EMBL/GenBank/DDBJ databases">
        <title>Comparative genomics of Pseudogymnoascus destructans, the fungus causing white-nose syndrome of bats.</title>
        <authorList>
            <person name="Palmer J.M."/>
            <person name="Drees K.P."/>
            <person name="Foster J.T."/>
            <person name="Lindner D.L."/>
        </authorList>
    </citation>
    <scope>NUCLEOTIDE SEQUENCE [LARGE SCALE GENOMIC DNA]</scope>
    <source>
        <strain evidence="2 3">UAMH 10579</strain>
    </source>
</reference>
<dbReference type="InterPro" id="IPR036291">
    <property type="entry name" value="NAD(P)-bd_dom_sf"/>
</dbReference>
<gene>
    <name evidence="2" type="ORF">VE01_10290</name>
</gene>
<evidence type="ECO:0000259" key="1">
    <source>
        <dbReference type="SMART" id="SM00829"/>
    </source>
</evidence>
<reference evidence="3" key="2">
    <citation type="journal article" date="2018" name="Nat. Commun.">
        <title>Extreme sensitivity to ultraviolet light in the fungal pathogen causing white-nose syndrome of bats.</title>
        <authorList>
            <person name="Palmer J.M."/>
            <person name="Drees K.P."/>
            <person name="Foster J.T."/>
            <person name="Lindner D.L."/>
        </authorList>
    </citation>
    <scope>NUCLEOTIDE SEQUENCE [LARGE SCALE GENOMIC DNA]</scope>
    <source>
        <strain evidence="3">UAMH 10579</strain>
    </source>
</reference>
<dbReference type="Proteomes" id="UP000091956">
    <property type="component" value="Unassembled WGS sequence"/>
</dbReference>
<dbReference type="RefSeq" id="XP_018125773.2">
    <property type="nucleotide sequence ID" value="XM_018279693.2"/>
</dbReference>
<evidence type="ECO:0000313" key="3">
    <source>
        <dbReference type="Proteomes" id="UP000091956"/>
    </source>
</evidence>
<dbReference type="Pfam" id="PF13602">
    <property type="entry name" value="ADH_zinc_N_2"/>
    <property type="match status" value="1"/>
</dbReference>
<dbReference type="CDD" id="cd05289">
    <property type="entry name" value="MDR_like_2"/>
    <property type="match status" value="1"/>
</dbReference>
<sequence length="366" mass="39738">MLFSHHLRPFTSLAAQIQASAPQTTLRRTFVSTAAMATPKLQKAILQPDVQSTDVILITDHPVPVAKPSSTEHLIRVHTTAITNGELLWGKNFPIPAEYSATKIMVPCNDVAGTVLTAPESSPFQPGTEVYARSNYYRTGCAREYSILLTEEMAKRPQRLTWAESATVPMSAETAWQALFVQAGLEPKAGSAKGKRIFITAASGAVGTWLVQLSKWIGAEVIGTCGSSSVEWVKSLKADTVLDYTNTNVKEWASVEGNKVDLAIDCFGGKSLEDAWWVVKDGATLISIYQPPEQKKPAGVKGNIKNFFFIMESKGDQLQKVTELIDCGFGKTALDSSFPLDHFQEAFAKLKSGKAKGKVVIDLGVV</sequence>
<dbReference type="InterPro" id="IPR052733">
    <property type="entry name" value="Chloroplast_QOR"/>
</dbReference>
<feature type="domain" description="Enoyl reductase (ER)" evidence="1">
    <location>
        <begin position="52"/>
        <end position="361"/>
    </location>
</feature>
<dbReference type="PANTHER" id="PTHR44013:SF5">
    <property type="entry name" value="OXIDOREDUCTASE, PUTATIVE (AFU_ORTHOLOGUE AFUA_5G01290)-RELATED"/>
    <property type="match status" value="1"/>
</dbReference>
<dbReference type="Gene3D" id="3.90.180.10">
    <property type="entry name" value="Medium-chain alcohol dehydrogenases, catalytic domain"/>
    <property type="match status" value="1"/>
</dbReference>
<dbReference type="SUPFAM" id="SSF51735">
    <property type="entry name" value="NAD(P)-binding Rossmann-fold domains"/>
    <property type="match status" value="1"/>
</dbReference>
<evidence type="ECO:0000313" key="2">
    <source>
        <dbReference type="EMBL" id="OBT92040.2"/>
    </source>
</evidence>